<dbReference type="AlphaFoldDB" id="A0AAD3HQX2"/>
<proteinExistence type="predicted"/>
<name>A0AAD3HQX2_9CHLO</name>
<keyword evidence="3" id="KW-1185">Reference proteome</keyword>
<feature type="region of interest" description="Disordered" evidence="1">
    <location>
        <begin position="497"/>
        <end position="522"/>
    </location>
</feature>
<feature type="non-terminal residue" evidence="2">
    <location>
        <position position="680"/>
    </location>
</feature>
<feature type="region of interest" description="Disordered" evidence="1">
    <location>
        <begin position="245"/>
        <end position="287"/>
    </location>
</feature>
<reference evidence="2 3" key="1">
    <citation type="journal article" date="2021" name="Sci. Rep.">
        <title>Genome sequencing of the multicellular alga Astrephomene provides insights into convergent evolution of germ-soma differentiation.</title>
        <authorList>
            <person name="Yamashita S."/>
            <person name="Yamamoto K."/>
            <person name="Matsuzaki R."/>
            <person name="Suzuki S."/>
            <person name="Yamaguchi H."/>
            <person name="Hirooka S."/>
            <person name="Minakuchi Y."/>
            <person name="Miyagishima S."/>
            <person name="Kawachi M."/>
            <person name="Toyoda A."/>
            <person name="Nozaki H."/>
        </authorList>
    </citation>
    <scope>NUCLEOTIDE SEQUENCE [LARGE SCALE GENOMIC DNA]</scope>
    <source>
        <strain evidence="2 3">NIES-4017</strain>
    </source>
</reference>
<evidence type="ECO:0000256" key="1">
    <source>
        <dbReference type="SAM" id="MobiDB-lite"/>
    </source>
</evidence>
<gene>
    <name evidence="2" type="ORF">Agub_g12793</name>
</gene>
<dbReference type="EMBL" id="BMAR01000038">
    <property type="protein sequence ID" value="GFR50524.1"/>
    <property type="molecule type" value="Genomic_DNA"/>
</dbReference>
<feature type="compositionally biased region" description="Low complexity" evidence="1">
    <location>
        <begin position="322"/>
        <end position="335"/>
    </location>
</feature>
<dbReference type="Proteomes" id="UP001054857">
    <property type="component" value="Unassembled WGS sequence"/>
</dbReference>
<feature type="region of interest" description="Disordered" evidence="1">
    <location>
        <begin position="23"/>
        <end position="46"/>
    </location>
</feature>
<feature type="non-terminal residue" evidence="2">
    <location>
        <position position="1"/>
    </location>
</feature>
<feature type="region of interest" description="Disordered" evidence="1">
    <location>
        <begin position="322"/>
        <end position="346"/>
    </location>
</feature>
<evidence type="ECO:0000313" key="2">
    <source>
        <dbReference type="EMBL" id="GFR50524.1"/>
    </source>
</evidence>
<accession>A0AAD3HQX2</accession>
<protein>
    <submittedName>
        <fullName evidence="2">Uncharacterized protein</fullName>
    </submittedName>
</protein>
<feature type="region of interest" description="Disordered" evidence="1">
    <location>
        <begin position="163"/>
        <end position="185"/>
    </location>
</feature>
<evidence type="ECO:0000313" key="3">
    <source>
        <dbReference type="Proteomes" id="UP001054857"/>
    </source>
</evidence>
<comment type="caution">
    <text evidence="2">The sequence shown here is derived from an EMBL/GenBank/DDBJ whole genome shotgun (WGS) entry which is preliminary data.</text>
</comment>
<organism evidence="2 3">
    <name type="scientific">Astrephomene gubernaculifera</name>
    <dbReference type="NCBI Taxonomy" id="47775"/>
    <lineage>
        <taxon>Eukaryota</taxon>
        <taxon>Viridiplantae</taxon>
        <taxon>Chlorophyta</taxon>
        <taxon>core chlorophytes</taxon>
        <taxon>Chlorophyceae</taxon>
        <taxon>CS clade</taxon>
        <taxon>Chlamydomonadales</taxon>
        <taxon>Astrephomenaceae</taxon>
        <taxon>Astrephomene</taxon>
    </lineage>
</organism>
<sequence>LAYYLPWALTHAAPPPVGINPNGHGCSHAVGTPRAPNQQPHGTHGGPLLHDPSLLTSCQCPPLCRALHPSHGIPSFPPFFPLYHPLYSQLEWRKQAVLAAVYASHMLCLIHLAATRGWPYEGSGNSPSAIVVRLVVSSALAVAVAAFGDWRRARAAAARAVSKATEAAGPSDPPSAPTAEAGRSDAAGAHLRNMPLREALYRGLAAARAPYAPRRARAAATAATVAMAPQATDAAASIISSSSRSSALDTASGGGSGGSSASSLRLRHRTAHTAAERSPLSSPVPVPSGDLAAGTAVAGAVERAATTAPAAGAVAVSPPAPTPLETAATAPLGAGSHPGRAAQQPRYRSSMRITRVYVKIDGVTPEQLDAPAVGDLAEDVAARGFVLTSVAVRSGCIEVVLELEGDRPCGCVGGDGGDGVGSENVCSGGGGVVEMELVRRMVSAFFDAVTPSVCEGSASGVAATEGAAGGGGGRGNGGSGVALRAHVQVGGARYIVRRDTGSDGGGDNDDGGGGSREVHRGWRIQVDPQQAASDLSYGIDGLDLGGSAEGSRRSSVDASPFTDPWVTSGVPNAPAPAFGTHDDLQMLPPAGVSEEPLIVLLPPCMVFPLGPSESATAAAEPADALPCFTLLVQPPRPHPPCLDGPAGTDTSEAATLASGPPEVLAWQRGCFLQVLSVNET</sequence>